<dbReference type="EMBL" id="CP049989">
    <property type="protein sequence ID" value="QIM51581.1"/>
    <property type="molecule type" value="Genomic_DNA"/>
</dbReference>
<proteinExistence type="predicted"/>
<dbReference type="KEGG" id="hcz:G9Q37_05230"/>
<evidence type="ECO:0000313" key="2">
    <source>
        <dbReference type="Proteomes" id="UP000503162"/>
    </source>
</evidence>
<accession>A0A6G8IEP0</accession>
<keyword evidence="2" id="KW-1185">Reference proteome</keyword>
<name>A0A6G8IEP0_9BURK</name>
<reference evidence="1 2" key="1">
    <citation type="submission" date="2020-03" db="EMBL/GenBank/DDBJ databases">
        <title>Hydrogenophaga sp. nov. isolated from cyanobacterial mat.</title>
        <authorList>
            <person name="Thorat V."/>
            <person name="Kirdat K."/>
            <person name="Tiwarekar B."/>
            <person name="Costa E.D."/>
            <person name="Yadav A."/>
        </authorList>
    </citation>
    <scope>NUCLEOTIDE SEQUENCE [LARGE SCALE GENOMIC DNA]</scope>
    <source>
        <strain evidence="1 2">BA0156</strain>
    </source>
</reference>
<dbReference type="Proteomes" id="UP000503162">
    <property type="component" value="Chromosome"/>
</dbReference>
<dbReference type="RefSeq" id="WP_166225542.1">
    <property type="nucleotide sequence ID" value="NZ_CP049989.1"/>
</dbReference>
<gene>
    <name evidence="1" type="ORF">G9Q37_05230</name>
</gene>
<dbReference type="AlphaFoldDB" id="A0A6G8IEP0"/>
<sequence>MKTQVLTITFKLTPWFPGETKPVRIGVYERLGNDGRTARSKWDGEYWLGGARTTDEAASVTSRALWQNLPWRGLKQYSSNAEVKVSSMWEPL</sequence>
<protein>
    <submittedName>
        <fullName evidence="1">Uncharacterized protein</fullName>
    </submittedName>
</protein>
<evidence type="ECO:0000313" key="1">
    <source>
        <dbReference type="EMBL" id="QIM51581.1"/>
    </source>
</evidence>
<organism evidence="1 2">
    <name type="scientific">Hydrogenophaga crocea</name>
    <dbReference type="NCBI Taxonomy" id="2716225"/>
    <lineage>
        <taxon>Bacteria</taxon>
        <taxon>Pseudomonadati</taxon>
        <taxon>Pseudomonadota</taxon>
        <taxon>Betaproteobacteria</taxon>
        <taxon>Burkholderiales</taxon>
        <taxon>Comamonadaceae</taxon>
        <taxon>Hydrogenophaga</taxon>
    </lineage>
</organism>